<reference evidence="2" key="1">
    <citation type="journal article" date="2015" name="Proc. Natl. Acad. Sci. U.S.A.">
        <title>Networks of energetic and metabolic interactions define dynamics in microbial communities.</title>
        <authorList>
            <person name="Embree M."/>
            <person name="Liu J.K."/>
            <person name="Al-Bassam M.M."/>
            <person name="Zengler K."/>
        </authorList>
    </citation>
    <scope>NUCLEOTIDE SEQUENCE</scope>
</reference>
<evidence type="ECO:0000313" key="2">
    <source>
        <dbReference type="EMBL" id="KUG25175.1"/>
    </source>
</evidence>
<organism evidence="2">
    <name type="scientific">hydrocarbon metagenome</name>
    <dbReference type="NCBI Taxonomy" id="938273"/>
    <lineage>
        <taxon>unclassified sequences</taxon>
        <taxon>metagenomes</taxon>
        <taxon>ecological metagenomes</taxon>
    </lineage>
</organism>
<dbReference type="EMBL" id="LNQE01000754">
    <property type="protein sequence ID" value="KUG25175.1"/>
    <property type="molecule type" value="Genomic_DNA"/>
</dbReference>
<feature type="domain" description="DUF362" evidence="1">
    <location>
        <begin position="75"/>
        <end position="272"/>
    </location>
</feature>
<sequence length="307" mass="33858">MKRREFFSKSVIAGLGTAAYLKFGNNLPLFANTKTAPDEIFDMAAIRGGEPDAMFDRGIKSLGGMKRFIKPNQTVVVKPNIGWDVSPERGGNTNPALVKQIVKHCIDAGAKDVYVFDNTCDNWVRCYSNSGIEKAAKDAGAKVVPGNTERYYQSVNVPKGKRLTQAKVHELILNSDVFINVPILKNHGGATLTIAMKNLMGIVWDRGYWHRNDLHQCIADFATYRKPDLNIVDAYFVMKRNGPRGVSVEDVVTMKSQIISTDMVAVDTAAAKLFGIEPEKIGHIGLAEELGVGITDLTKLKIDRIFI</sequence>
<dbReference type="InterPro" id="IPR007160">
    <property type="entry name" value="DUF362"/>
</dbReference>
<evidence type="ECO:0000259" key="1">
    <source>
        <dbReference type="Pfam" id="PF04015"/>
    </source>
</evidence>
<gene>
    <name evidence="2" type="ORF">ASZ90_005015</name>
</gene>
<name>A0A0W8FW88_9ZZZZ</name>
<protein>
    <submittedName>
        <fullName evidence="2">Iron-sulfur cluster-binding protein</fullName>
    </submittedName>
</protein>
<accession>A0A0W8FW88</accession>
<comment type="caution">
    <text evidence="2">The sequence shown here is derived from an EMBL/GenBank/DDBJ whole genome shotgun (WGS) entry which is preliminary data.</text>
</comment>
<dbReference type="Pfam" id="PF04015">
    <property type="entry name" value="DUF362"/>
    <property type="match status" value="1"/>
</dbReference>
<proteinExistence type="predicted"/>
<dbReference type="AlphaFoldDB" id="A0A0W8FW88"/>